<dbReference type="InterPro" id="IPR050531">
    <property type="entry name" value="SdhE_FAD_assembly_factor"/>
</dbReference>
<evidence type="ECO:0000256" key="4">
    <source>
        <dbReference type="ARBA" id="ARBA00022490"/>
    </source>
</evidence>
<keyword evidence="4" id="KW-0963">Cytoplasm</keyword>
<protein>
    <recommendedName>
        <fullName evidence="3">FAD assembly factor SdhE</fullName>
    </recommendedName>
</protein>
<dbReference type="InterPro" id="IPR005631">
    <property type="entry name" value="SDH"/>
</dbReference>
<dbReference type="PANTHER" id="PTHR39585">
    <property type="entry name" value="FAD ASSEMBLY FACTOR SDHE"/>
    <property type="match status" value="1"/>
</dbReference>
<accession>A0A450SHG0</accession>
<sequence>MPTNSHTSSPREAEHDDFTSQSHYARLRWHCRRGMRELDILLERFLESRYAALTDADKALFSRFLEEPNERIVDWVLEGVEPEKAEYIKLVGWIQQYR</sequence>
<proteinExistence type="inferred from homology"/>
<dbReference type="InterPro" id="IPR036714">
    <property type="entry name" value="SDH_sf"/>
</dbReference>
<organism evidence="7">
    <name type="scientific">Candidatus Kentrum sp. DK</name>
    <dbReference type="NCBI Taxonomy" id="2126562"/>
    <lineage>
        <taxon>Bacteria</taxon>
        <taxon>Pseudomonadati</taxon>
        <taxon>Pseudomonadota</taxon>
        <taxon>Gammaproteobacteria</taxon>
        <taxon>Candidatus Kentrum</taxon>
    </lineage>
</organism>
<evidence type="ECO:0000256" key="1">
    <source>
        <dbReference type="ARBA" id="ARBA00004496"/>
    </source>
</evidence>
<dbReference type="EMBL" id="CAADEY010000010">
    <property type="protein sequence ID" value="VFJ45066.1"/>
    <property type="molecule type" value="Genomic_DNA"/>
</dbReference>
<evidence type="ECO:0000256" key="5">
    <source>
        <dbReference type="ARBA" id="ARBA00023186"/>
    </source>
</evidence>
<evidence type="ECO:0000313" key="7">
    <source>
        <dbReference type="EMBL" id="VFJ52621.1"/>
    </source>
</evidence>
<dbReference type="GO" id="GO:0006105">
    <property type="term" value="P:succinate metabolic process"/>
    <property type="evidence" value="ECO:0007669"/>
    <property type="project" value="TreeGrafter"/>
</dbReference>
<gene>
    <name evidence="7" type="ORF">BECKDK2373B_GA0170837_103916</name>
    <name evidence="6" type="ORF">BECKDK2373C_GA0170839_101012</name>
</gene>
<reference evidence="7" key="1">
    <citation type="submission" date="2019-02" db="EMBL/GenBank/DDBJ databases">
        <authorList>
            <person name="Gruber-Vodicka R. H."/>
            <person name="Seah K. B. B."/>
        </authorList>
    </citation>
    <scope>NUCLEOTIDE SEQUENCE</scope>
    <source>
        <strain evidence="6">BECK_DK161</strain>
        <strain evidence="7">BECK_DK47</strain>
    </source>
</reference>
<dbReference type="GO" id="GO:0005737">
    <property type="term" value="C:cytoplasm"/>
    <property type="evidence" value="ECO:0007669"/>
    <property type="project" value="UniProtKB-SubCell"/>
</dbReference>
<dbReference type="PANTHER" id="PTHR39585:SF1">
    <property type="entry name" value="FAD ASSEMBLY FACTOR SDHE"/>
    <property type="match status" value="1"/>
</dbReference>
<comment type="similarity">
    <text evidence="2">Belongs to the SdhE FAD assembly factor family.</text>
</comment>
<dbReference type="Gene3D" id="1.10.150.250">
    <property type="entry name" value="Flavinator of succinate dehydrogenase"/>
    <property type="match status" value="1"/>
</dbReference>
<evidence type="ECO:0000313" key="6">
    <source>
        <dbReference type="EMBL" id="VFJ45066.1"/>
    </source>
</evidence>
<dbReference type="AlphaFoldDB" id="A0A450SHG0"/>
<evidence type="ECO:0000256" key="3">
    <source>
        <dbReference type="ARBA" id="ARBA00019418"/>
    </source>
</evidence>
<evidence type="ECO:0000256" key="2">
    <source>
        <dbReference type="ARBA" id="ARBA00008571"/>
    </source>
</evidence>
<dbReference type="SUPFAM" id="SSF109910">
    <property type="entry name" value="YgfY-like"/>
    <property type="match status" value="1"/>
</dbReference>
<dbReference type="EMBL" id="CAADEX010000039">
    <property type="protein sequence ID" value="VFJ52621.1"/>
    <property type="molecule type" value="Genomic_DNA"/>
</dbReference>
<keyword evidence="5" id="KW-0143">Chaperone</keyword>
<comment type="subcellular location">
    <subcellularLocation>
        <location evidence="1">Cytoplasm</location>
    </subcellularLocation>
</comment>
<dbReference type="Pfam" id="PF03937">
    <property type="entry name" value="Sdh5"/>
    <property type="match status" value="1"/>
</dbReference>
<name>A0A450SHG0_9GAMM</name>